<accession>A0A6H5ICI6</accession>
<organism evidence="1 2">
    <name type="scientific">Trichogramma brassicae</name>
    <dbReference type="NCBI Taxonomy" id="86971"/>
    <lineage>
        <taxon>Eukaryota</taxon>
        <taxon>Metazoa</taxon>
        <taxon>Ecdysozoa</taxon>
        <taxon>Arthropoda</taxon>
        <taxon>Hexapoda</taxon>
        <taxon>Insecta</taxon>
        <taxon>Pterygota</taxon>
        <taxon>Neoptera</taxon>
        <taxon>Endopterygota</taxon>
        <taxon>Hymenoptera</taxon>
        <taxon>Apocrita</taxon>
        <taxon>Proctotrupomorpha</taxon>
        <taxon>Chalcidoidea</taxon>
        <taxon>Trichogrammatidae</taxon>
        <taxon>Trichogramma</taxon>
    </lineage>
</organism>
<reference evidence="1 2" key="1">
    <citation type="submission" date="2020-02" db="EMBL/GenBank/DDBJ databases">
        <authorList>
            <person name="Ferguson B K."/>
        </authorList>
    </citation>
    <scope>NUCLEOTIDE SEQUENCE [LARGE SCALE GENOMIC DNA]</scope>
</reference>
<keyword evidence="2" id="KW-1185">Reference proteome</keyword>
<proteinExistence type="predicted"/>
<name>A0A6H5ICI6_9HYME</name>
<evidence type="ECO:0000313" key="2">
    <source>
        <dbReference type="Proteomes" id="UP000479190"/>
    </source>
</evidence>
<dbReference type="Proteomes" id="UP000479190">
    <property type="component" value="Unassembled WGS sequence"/>
</dbReference>
<sequence>MDRSRINEDFRANQRGLRTWTLYLIHVRSTWNQCPILEESLYNPRGISVDDPQKLFVALAEDSRSFVAKHDEKMPAKKNLESTGKILQGQIEVFVVVMVTNMENNRTEC</sequence>
<dbReference type="AlphaFoldDB" id="A0A6H5ICI6"/>
<gene>
    <name evidence="1" type="ORF">TBRA_LOCUS6382</name>
</gene>
<evidence type="ECO:0000313" key="1">
    <source>
        <dbReference type="EMBL" id="CAB0034484.1"/>
    </source>
</evidence>
<dbReference type="EMBL" id="CADCXV010000745">
    <property type="protein sequence ID" value="CAB0034484.1"/>
    <property type="molecule type" value="Genomic_DNA"/>
</dbReference>
<protein>
    <submittedName>
        <fullName evidence="1">Uncharacterized protein</fullName>
    </submittedName>
</protein>